<reference evidence="1 2" key="1">
    <citation type="journal article" date="2024" name="BMC Genomics">
        <title>De novo assembly and annotation of Popillia japonica's genome with initial clues to its potential as an invasive pest.</title>
        <authorList>
            <person name="Cucini C."/>
            <person name="Boschi S."/>
            <person name="Funari R."/>
            <person name="Cardaioli E."/>
            <person name="Iannotti N."/>
            <person name="Marturano G."/>
            <person name="Paoli F."/>
            <person name="Bruttini M."/>
            <person name="Carapelli A."/>
            <person name="Frati F."/>
            <person name="Nardi F."/>
        </authorList>
    </citation>
    <scope>NUCLEOTIDE SEQUENCE [LARGE SCALE GENOMIC DNA]</scope>
    <source>
        <strain evidence="1">DMR45628</strain>
    </source>
</reference>
<keyword evidence="2" id="KW-1185">Reference proteome</keyword>
<dbReference type="AlphaFoldDB" id="A0AAW1N7P8"/>
<evidence type="ECO:0000313" key="1">
    <source>
        <dbReference type="EMBL" id="KAK9754333.1"/>
    </source>
</evidence>
<gene>
    <name evidence="1" type="ORF">QE152_g1343</name>
</gene>
<dbReference type="EMBL" id="JASPKY010000008">
    <property type="protein sequence ID" value="KAK9754333.1"/>
    <property type="molecule type" value="Genomic_DNA"/>
</dbReference>
<protein>
    <submittedName>
        <fullName evidence="1">Uncharacterized protein</fullName>
    </submittedName>
</protein>
<proteinExistence type="predicted"/>
<comment type="caution">
    <text evidence="1">The sequence shown here is derived from an EMBL/GenBank/DDBJ whole genome shotgun (WGS) entry which is preliminary data.</text>
</comment>
<name>A0AAW1N7P8_POPJA</name>
<accession>A0AAW1N7P8</accession>
<dbReference type="Proteomes" id="UP001458880">
    <property type="component" value="Unassembled WGS sequence"/>
</dbReference>
<sequence length="237" mass="27291">MNPVTKKHSNIKLLETHSDILAKALIGQLTKVTPKELEQDGIVMASELMEDLPQVEVKYLLDNVIPIEELKKIGQIQDSLVSLSSMEEQFICEYCRKLKQHPDEICCASKEIQVYLSRCEDHKLMKRFSSYSLNNASTNCLKENLENVKLIGETHKTIQERKSKLSLDRFMEIKKEKANNHRNDQFKAVNFAKHMGTFSRIQKKLENIKKYCPEMYTTDESVISMWAGSGTSTSKKE</sequence>
<evidence type="ECO:0000313" key="2">
    <source>
        <dbReference type="Proteomes" id="UP001458880"/>
    </source>
</evidence>
<organism evidence="1 2">
    <name type="scientific">Popillia japonica</name>
    <name type="common">Japanese beetle</name>
    <dbReference type="NCBI Taxonomy" id="7064"/>
    <lineage>
        <taxon>Eukaryota</taxon>
        <taxon>Metazoa</taxon>
        <taxon>Ecdysozoa</taxon>
        <taxon>Arthropoda</taxon>
        <taxon>Hexapoda</taxon>
        <taxon>Insecta</taxon>
        <taxon>Pterygota</taxon>
        <taxon>Neoptera</taxon>
        <taxon>Endopterygota</taxon>
        <taxon>Coleoptera</taxon>
        <taxon>Polyphaga</taxon>
        <taxon>Scarabaeiformia</taxon>
        <taxon>Scarabaeidae</taxon>
        <taxon>Rutelinae</taxon>
        <taxon>Popillia</taxon>
    </lineage>
</organism>